<gene>
    <name evidence="4" type="ORF">GA0070564_1011449</name>
</gene>
<feature type="region of interest" description="Disordered" evidence="1">
    <location>
        <begin position="137"/>
        <end position="191"/>
    </location>
</feature>
<proteinExistence type="predicted"/>
<feature type="region of interest" description="Disordered" evidence="1">
    <location>
        <begin position="1"/>
        <end position="84"/>
    </location>
</feature>
<dbReference type="SMART" id="SM00740">
    <property type="entry name" value="PASTA"/>
    <property type="match status" value="1"/>
</dbReference>
<evidence type="ECO:0000259" key="3">
    <source>
        <dbReference type="PROSITE" id="PS51178"/>
    </source>
</evidence>
<dbReference type="AlphaFoldDB" id="A0A1C4VTR2"/>
<feature type="compositionally biased region" description="Basic and acidic residues" evidence="1">
    <location>
        <begin position="1"/>
        <end position="32"/>
    </location>
</feature>
<keyword evidence="2" id="KW-0812">Transmembrane</keyword>
<sequence>MSDRHEEPPAGDADRTRPLPRAEREPATDRTRQFPPVTGRATPAAQGPGATARQDPVSGGPGTPPDATAPLPPEPTVWAGRAEVPVARPAEPAAPEWYAAEPAGRRWWTPIVLGIVALLLLALIGAGVWLLLRAEDERSGPDRSPTPLPTSAPRTTAAPTTTAPTTRPASTPPRSATSSAAERVAVPPLVGLPRDTAEQLLDDVGLKSRVRTRESDRPAGTVIGSDPDVGELVPAGSEVTLVVAEASEPTGEPSGTPTTGRSGATPSPEVTASR</sequence>
<feature type="domain" description="PASTA" evidence="3">
    <location>
        <begin position="180"/>
        <end position="245"/>
    </location>
</feature>
<evidence type="ECO:0000313" key="4">
    <source>
        <dbReference type="EMBL" id="SCE87350.1"/>
    </source>
</evidence>
<dbReference type="CDD" id="cd06577">
    <property type="entry name" value="PASTA_pknB"/>
    <property type="match status" value="1"/>
</dbReference>
<evidence type="ECO:0000256" key="2">
    <source>
        <dbReference type="SAM" id="Phobius"/>
    </source>
</evidence>
<evidence type="ECO:0000256" key="1">
    <source>
        <dbReference type="SAM" id="MobiDB-lite"/>
    </source>
</evidence>
<dbReference type="Gene3D" id="3.30.10.20">
    <property type="match status" value="1"/>
</dbReference>
<feature type="compositionally biased region" description="Low complexity" evidence="1">
    <location>
        <begin position="151"/>
        <end position="181"/>
    </location>
</feature>
<keyword evidence="2" id="KW-0472">Membrane</keyword>
<feature type="transmembrane region" description="Helical" evidence="2">
    <location>
        <begin position="107"/>
        <end position="132"/>
    </location>
</feature>
<feature type="region of interest" description="Disordered" evidence="1">
    <location>
        <begin position="209"/>
        <end position="232"/>
    </location>
</feature>
<dbReference type="RefSeq" id="WP_091604181.1">
    <property type="nucleotide sequence ID" value="NZ_FMCX01000001.1"/>
</dbReference>
<dbReference type="InterPro" id="IPR005543">
    <property type="entry name" value="PASTA_dom"/>
</dbReference>
<keyword evidence="2" id="KW-1133">Transmembrane helix</keyword>
<protein>
    <submittedName>
        <fullName evidence="4">PASTA domain-containing protein</fullName>
    </submittedName>
</protein>
<dbReference type="PROSITE" id="PS51178">
    <property type="entry name" value="PASTA"/>
    <property type="match status" value="1"/>
</dbReference>
<dbReference type="OrthoDB" id="3402335at2"/>
<evidence type="ECO:0000313" key="5">
    <source>
        <dbReference type="Proteomes" id="UP000199504"/>
    </source>
</evidence>
<feature type="compositionally biased region" description="Low complexity" evidence="1">
    <location>
        <begin position="38"/>
        <end position="54"/>
    </location>
</feature>
<dbReference type="Proteomes" id="UP000199504">
    <property type="component" value="Unassembled WGS sequence"/>
</dbReference>
<accession>A0A1C4VTR2</accession>
<organism evidence="4 5">
    <name type="scientific">Micromonospora mirobrigensis</name>
    <dbReference type="NCBI Taxonomy" id="262898"/>
    <lineage>
        <taxon>Bacteria</taxon>
        <taxon>Bacillati</taxon>
        <taxon>Actinomycetota</taxon>
        <taxon>Actinomycetes</taxon>
        <taxon>Micromonosporales</taxon>
        <taxon>Micromonosporaceae</taxon>
        <taxon>Micromonospora</taxon>
    </lineage>
</organism>
<reference evidence="5" key="1">
    <citation type="submission" date="2016-06" db="EMBL/GenBank/DDBJ databases">
        <authorList>
            <person name="Varghese N."/>
            <person name="Submissions Spin"/>
        </authorList>
    </citation>
    <scope>NUCLEOTIDE SEQUENCE [LARGE SCALE GENOMIC DNA]</scope>
    <source>
        <strain evidence="5">DSM 44830</strain>
    </source>
</reference>
<keyword evidence="5" id="KW-1185">Reference proteome</keyword>
<name>A0A1C4VTR2_9ACTN</name>
<dbReference type="Pfam" id="PF03793">
    <property type="entry name" value="PASTA"/>
    <property type="match status" value="1"/>
</dbReference>
<dbReference type="STRING" id="262898.GA0070564_1011449"/>
<feature type="compositionally biased region" description="Low complexity" evidence="1">
    <location>
        <begin position="247"/>
        <end position="268"/>
    </location>
</feature>
<feature type="region of interest" description="Disordered" evidence="1">
    <location>
        <begin position="245"/>
        <end position="274"/>
    </location>
</feature>
<dbReference type="EMBL" id="FMCX01000001">
    <property type="protein sequence ID" value="SCE87350.1"/>
    <property type="molecule type" value="Genomic_DNA"/>
</dbReference>